<keyword evidence="1" id="KW-0472">Membrane</keyword>
<evidence type="ECO:0000256" key="1">
    <source>
        <dbReference type="SAM" id="Phobius"/>
    </source>
</evidence>
<comment type="caution">
    <text evidence="2">The sequence shown here is derived from an EMBL/GenBank/DDBJ whole genome shotgun (WGS) entry which is preliminary data.</text>
</comment>
<name>A0A3N2ASP1_9MICO</name>
<feature type="transmembrane region" description="Helical" evidence="1">
    <location>
        <begin position="139"/>
        <end position="156"/>
    </location>
</feature>
<dbReference type="EMBL" id="RKHJ01000001">
    <property type="protein sequence ID" value="ROR66044.1"/>
    <property type="molecule type" value="Genomic_DNA"/>
</dbReference>
<feature type="transmembrane region" description="Helical" evidence="1">
    <location>
        <begin position="111"/>
        <end position="133"/>
    </location>
</feature>
<reference evidence="2 3" key="1">
    <citation type="submission" date="2018-11" db="EMBL/GenBank/DDBJ databases">
        <title>Sequencing the genomes of 1000 actinobacteria strains.</title>
        <authorList>
            <person name="Klenk H.-P."/>
        </authorList>
    </citation>
    <scope>NUCLEOTIDE SEQUENCE [LARGE SCALE GENOMIC DNA]</scope>
    <source>
        <strain evidence="2 3">DSM 9580</strain>
    </source>
</reference>
<keyword evidence="3" id="KW-1185">Reference proteome</keyword>
<accession>A0A3N2ASP1</accession>
<organism evidence="2 3">
    <name type="scientific">Agrococcus jenensis</name>
    <dbReference type="NCBI Taxonomy" id="46353"/>
    <lineage>
        <taxon>Bacteria</taxon>
        <taxon>Bacillati</taxon>
        <taxon>Actinomycetota</taxon>
        <taxon>Actinomycetes</taxon>
        <taxon>Micrococcales</taxon>
        <taxon>Microbacteriaceae</taxon>
        <taxon>Agrococcus</taxon>
    </lineage>
</organism>
<evidence type="ECO:0000313" key="2">
    <source>
        <dbReference type="EMBL" id="ROR66044.1"/>
    </source>
</evidence>
<keyword evidence="1" id="KW-1133">Transmembrane helix</keyword>
<dbReference type="RefSeq" id="WP_123697069.1">
    <property type="nucleotide sequence ID" value="NZ_RKHJ01000001.1"/>
</dbReference>
<dbReference type="Proteomes" id="UP000275456">
    <property type="component" value="Unassembled WGS sequence"/>
</dbReference>
<feature type="transmembrane region" description="Helical" evidence="1">
    <location>
        <begin position="21"/>
        <end position="45"/>
    </location>
</feature>
<sequence>MIHASGMTGVRARGEASTSPGVWAVVIAAATALLCLRMPAFLAVAEAAVAEQAEALGDPQLAGTATAVGAGAAVVIHLLLLGLGALLAALLERALGPRALCARRGRPRLGVGGAAFAAIVLGLQVAALVEGVAAVERSWPVWLGAAAVAAIVPAAFPEGRSSLGSYARSLAASGATAVLLCLG</sequence>
<dbReference type="AlphaFoldDB" id="A0A3N2ASP1"/>
<proteinExistence type="predicted"/>
<evidence type="ECO:0000313" key="3">
    <source>
        <dbReference type="Proteomes" id="UP000275456"/>
    </source>
</evidence>
<keyword evidence="1" id="KW-0812">Transmembrane</keyword>
<feature type="transmembrane region" description="Helical" evidence="1">
    <location>
        <begin position="65"/>
        <end position="91"/>
    </location>
</feature>
<gene>
    <name evidence="2" type="ORF">EDD26_1419</name>
</gene>
<protein>
    <submittedName>
        <fullName evidence="2">Uncharacterized protein</fullName>
    </submittedName>
</protein>